<dbReference type="eggNOG" id="ENOG502S4W2">
    <property type="taxonomic scope" value="Eukaryota"/>
</dbReference>
<accession>T1G1G1</accession>
<sequence>LRPCSIYLDEYKECTSVRGRFHQRYTEGDVKECFHWKQDHANCKLYEKNKDLKALASIIKHEEDMRAERLKRANENNVWEYRTEPPSLWDFPIPAHLTQTFVLDKNIPAESKSNCLIS</sequence>
<name>T1G1G1_HELRO</name>
<dbReference type="GeneID" id="20214909"/>
<dbReference type="CTD" id="20214909"/>
<dbReference type="AlphaFoldDB" id="T1G1G1"/>
<dbReference type="HOGENOM" id="CLU_130047_0_0_1"/>
<dbReference type="Pfam" id="PF11326">
    <property type="entry name" value="PANTS-like"/>
    <property type="match status" value="1"/>
</dbReference>
<evidence type="ECO:0000256" key="4">
    <source>
        <dbReference type="ARBA" id="ARBA00044235"/>
    </source>
</evidence>
<evidence type="ECO:0000256" key="3">
    <source>
        <dbReference type="ARBA" id="ARBA00044072"/>
    </source>
</evidence>
<dbReference type="RefSeq" id="XP_009012422.1">
    <property type="nucleotide sequence ID" value="XM_009014174.1"/>
</dbReference>
<gene>
    <name evidence="6" type="primary">20214909</name>
    <name evidence="5" type="ORF">HELRODRAFT_73582</name>
</gene>
<evidence type="ECO:0000313" key="7">
    <source>
        <dbReference type="Proteomes" id="UP000015101"/>
    </source>
</evidence>
<dbReference type="FunCoup" id="T1G1G1">
    <property type="interactions" value="37"/>
</dbReference>
<proteinExistence type="inferred from homology"/>
<dbReference type="KEGG" id="hro:HELRODRAFT_73582"/>
<organism evidence="6 7">
    <name type="scientific">Helobdella robusta</name>
    <name type="common">Californian leech</name>
    <dbReference type="NCBI Taxonomy" id="6412"/>
    <lineage>
        <taxon>Eukaryota</taxon>
        <taxon>Metazoa</taxon>
        <taxon>Spiralia</taxon>
        <taxon>Lophotrochozoa</taxon>
        <taxon>Annelida</taxon>
        <taxon>Clitellata</taxon>
        <taxon>Hirudinea</taxon>
        <taxon>Rhynchobdellida</taxon>
        <taxon>Glossiphoniidae</taxon>
        <taxon>Helobdella</taxon>
    </lineage>
</organism>
<keyword evidence="7" id="KW-1185">Reference proteome</keyword>
<protein>
    <recommendedName>
        <fullName evidence="3">Synaptic plasticity regulator PANTS</fullName>
    </recommendedName>
    <alternativeName>
        <fullName evidence="4">Plasticity-associated neural transcript short</fullName>
    </alternativeName>
</protein>
<dbReference type="InterPro" id="IPR021475">
    <property type="entry name" value="Pants/Emi1-like"/>
</dbReference>
<evidence type="ECO:0000256" key="2">
    <source>
        <dbReference type="ARBA" id="ARBA00043942"/>
    </source>
</evidence>
<dbReference type="EMBL" id="AMQM01002937">
    <property type="status" value="NOT_ANNOTATED_CDS"/>
    <property type="molecule type" value="Genomic_DNA"/>
</dbReference>
<dbReference type="PANTHER" id="PTHR28052">
    <property type="entry name" value="UPF0545 PROTEIN C22ORF39"/>
    <property type="match status" value="1"/>
</dbReference>
<dbReference type="InParanoid" id="T1G1G1"/>
<evidence type="ECO:0000313" key="5">
    <source>
        <dbReference type="EMBL" id="ESO09329.1"/>
    </source>
</evidence>
<dbReference type="EnsemblMetazoa" id="HelroT73582">
    <property type="protein sequence ID" value="HelroP73582"/>
    <property type="gene ID" value="HelroG73582"/>
</dbReference>
<comment type="subcellular location">
    <subcellularLocation>
        <location evidence="2">Synaptic cleft</location>
    </subcellularLocation>
</comment>
<dbReference type="STRING" id="6412.T1G1G1"/>
<dbReference type="EMBL" id="KB095959">
    <property type="protein sequence ID" value="ESO09329.1"/>
    <property type="molecule type" value="Genomic_DNA"/>
</dbReference>
<dbReference type="Proteomes" id="UP000015101">
    <property type="component" value="Unassembled WGS sequence"/>
</dbReference>
<dbReference type="PANTHER" id="PTHR28052:SF1">
    <property type="entry name" value="UPF0545 PROTEIN C22ORF39"/>
    <property type="match status" value="1"/>
</dbReference>
<evidence type="ECO:0000256" key="1">
    <source>
        <dbReference type="ARBA" id="ARBA00006412"/>
    </source>
</evidence>
<reference evidence="5 7" key="2">
    <citation type="journal article" date="2013" name="Nature">
        <title>Insights into bilaterian evolution from three spiralian genomes.</title>
        <authorList>
            <person name="Simakov O."/>
            <person name="Marletaz F."/>
            <person name="Cho S.J."/>
            <person name="Edsinger-Gonzales E."/>
            <person name="Havlak P."/>
            <person name="Hellsten U."/>
            <person name="Kuo D.H."/>
            <person name="Larsson T."/>
            <person name="Lv J."/>
            <person name="Arendt D."/>
            <person name="Savage R."/>
            <person name="Osoegawa K."/>
            <person name="de Jong P."/>
            <person name="Grimwood J."/>
            <person name="Chapman J.A."/>
            <person name="Shapiro H."/>
            <person name="Aerts A."/>
            <person name="Otillar R.P."/>
            <person name="Terry A.Y."/>
            <person name="Boore J.L."/>
            <person name="Grigoriev I.V."/>
            <person name="Lindberg D.R."/>
            <person name="Seaver E.C."/>
            <person name="Weisblat D.A."/>
            <person name="Putnam N.H."/>
            <person name="Rokhsar D.S."/>
        </authorList>
    </citation>
    <scope>NUCLEOTIDE SEQUENCE</scope>
</reference>
<evidence type="ECO:0000313" key="6">
    <source>
        <dbReference type="EnsemblMetazoa" id="HelroP73582"/>
    </source>
</evidence>
<dbReference type="OrthoDB" id="5946508at2759"/>
<reference evidence="6" key="3">
    <citation type="submission" date="2015-06" db="UniProtKB">
        <authorList>
            <consortium name="EnsemblMetazoa"/>
        </authorList>
    </citation>
    <scope>IDENTIFICATION</scope>
</reference>
<dbReference type="GO" id="GO:0043083">
    <property type="term" value="C:synaptic cleft"/>
    <property type="evidence" value="ECO:0007669"/>
    <property type="project" value="UniProtKB-SubCell"/>
</dbReference>
<comment type="similarity">
    <text evidence="1">Belongs to the UPF0545 family.</text>
</comment>
<reference evidence="7" key="1">
    <citation type="submission" date="2012-12" db="EMBL/GenBank/DDBJ databases">
        <authorList>
            <person name="Hellsten U."/>
            <person name="Grimwood J."/>
            <person name="Chapman J.A."/>
            <person name="Shapiro H."/>
            <person name="Aerts A."/>
            <person name="Otillar R.P."/>
            <person name="Terry A.Y."/>
            <person name="Boore J.L."/>
            <person name="Simakov O."/>
            <person name="Marletaz F."/>
            <person name="Cho S.-J."/>
            <person name="Edsinger-Gonzales E."/>
            <person name="Havlak P."/>
            <person name="Kuo D.-H."/>
            <person name="Larsson T."/>
            <person name="Lv J."/>
            <person name="Arendt D."/>
            <person name="Savage R."/>
            <person name="Osoegawa K."/>
            <person name="de Jong P."/>
            <person name="Lindberg D.R."/>
            <person name="Seaver E.C."/>
            <person name="Weisblat D.A."/>
            <person name="Putnam N.H."/>
            <person name="Grigoriev I.V."/>
            <person name="Rokhsar D.S."/>
        </authorList>
    </citation>
    <scope>NUCLEOTIDE SEQUENCE</scope>
</reference>